<reference evidence="5" key="1">
    <citation type="submission" date="2023-02" db="EMBL/GenBank/DDBJ databases">
        <title>The sequence of Aeromonas allosaccharophila K520.</title>
        <authorList>
            <person name="Luo X."/>
        </authorList>
    </citation>
    <scope>NUCLEOTIDE SEQUENCE</scope>
    <source>
        <strain evidence="5">K520</strain>
        <plasmid evidence="5">pK520-KPC</plasmid>
    </source>
</reference>
<keyword evidence="3 5" id="KW-0378">Hydrolase</keyword>
<dbReference type="Proteomes" id="UP001213721">
    <property type="component" value="Plasmid pK520-KPC"/>
</dbReference>
<accession>A0AAX3NXY5</accession>
<dbReference type="InterPro" id="IPR019533">
    <property type="entry name" value="Peptidase_S26"/>
</dbReference>
<dbReference type="PANTHER" id="PTHR43390">
    <property type="entry name" value="SIGNAL PEPTIDASE I"/>
    <property type="match status" value="1"/>
</dbReference>
<dbReference type="GO" id="GO:0016020">
    <property type="term" value="C:membrane"/>
    <property type="evidence" value="ECO:0007669"/>
    <property type="project" value="UniProtKB-SubCell"/>
</dbReference>
<evidence type="ECO:0000256" key="3">
    <source>
        <dbReference type="RuleBase" id="RU362042"/>
    </source>
</evidence>
<evidence type="ECO:0000259" key="4">
    <source>
        <dbReference type="Pfam" id="PF10502"/>
    </source>
</evidence>
<comment type="similarity">
    <text evidence="1 3">Belongs to the peptidase S26 family.</text>
</comment>
<dbReference type="InterPro" id="IPR036286">
    <property type="entry name" value="LexA/Signal_pep-like_sf"/>
</dbReference>
<gene>
    <name evidence="5" type="primary">lepB</name>
    <name evidence="5" type="ORF">PYU98_23860</name>
</gene>
<dbReference type="EMBL" id="CP118989">
    <property type="protein sequence ID" value="WED78988.1"/>
    <property type="molecule type" value="Genomic_DNA"/>
</dbReference>
<keyword evidence="3" id="KW-1133">Transmembrane helix</keyword>
<name>A0AAX3NXY5_9GAMM</name>
<dbReference type="SUPFAM" id="SSF51306">
    <property type="entry name" value="LexA/Signal peptidase"/>
    <property type="match status" value="1"/>
</dbReference>
<keyword evidence="3" id="KW-0645">Protease</keyword>
<dbReference type="Pfam" id="PF10502">
    <property type="entry name" value="Peptidase_S26"/>
    <property type="match status" value="1"/>
</dbReference>
<comment type="subcellular location">
    <subcellularLocation>
        <location evidence="3">Membrane</location>
        <topology evidence="3">Multi-pass membrane protein</topology>
    </subcellularLocation>
</comment>
<dbReference type="PANTHER" id="PTHR43390:SF1">
    <property type="entry name" value="CHLOROPLAST PROCESSING PEPTIDASE"/>
    <property type="match status" value="1"/>
</dbReference>
<dbReference type="Gene3D" id="2.10.109.10">
    <property type="entry name" value="Umud Fragment, subunit A"/>
    <property type="match status" value="1"/>
</dbReference>
<dbReference type="GO" id="GO:0009003">
    <property type="term" value="F:signal peptidase activity"/>
    <property type="evidence" value="ECO:0007669"/>
    <property type="project" value="UniProtKB-EC"/>
</dbReference>
<evidence type="ECO:0000256" key="1">
    <source>
        <dbReference type="ARBA" id="ARBA00009370"/>
    </source>
</evidence>
<protein>
    <recommendedName>
        <fullName evidence="2 3">Signal peptidase I</fullName>
        <ecNumber evidence="3">3.4.21.89</ecNumber>
    </recommendedName>
</protein>
<dbReference type="AlphaFoldDB" id="A0AAX3NXY5"/>
<dbReference type="GO" id="GO:0006465">
    <property type="term" value="P:signal peptide processing"/>
    <property type="evidence" value="ECO:0007669"/>
    <property type="project" value="InterPro"/>
</dbReference>
<keyword evidence="3" id="KW-0472">Membrane</keyword>
<feature type="domain" description="Peptidase S26" evidence="4">
    <location>
        <begin position="15"/>
        <end position="166"/>
    </location>
</feature>
<keyword evidence="5" id="KW-0614">Plasmid</keyword>
<keyword evidence="3" id="KW-0812">Transmembrane</keyword>
<comment type="catalytic activity">
    <reaction evidence="3">
        <text>Cleavage of hydrophobic, N-terminal signal or leader sequences from secreted and periplasmic proteins.</text>
        <dbReference type="EC" id="3.4.21.89"/>
    </reaction>
</comment>
<dbReference type="GO" id="GO:0004252">
    <property type="term" value="F:serine-type endopeptidase activity"/>
    <property type="evidence" value="ECO:0007669"/>
    <property type="project" value="InterPro"/>
</dbReference>
<comment type="caution">
    <text evidence="3">Lacks conserved residue(s) required for the propagation of feature annotation.</text>
</comment>
<sequence length="167" mass="18494">MRAPSYYRIRDLSVLAIIGVVSVLLFKSFFIIGMPTSQFSGCLSQKIFLVSKSERQVVRGGMYAVNLDRDLRIAKSGSKLIKIVAAKGGDTVRVEDNGVWVNEKIFLPVPLQGIAGRLQIDLASLKKTITVPANELFLVGNTDKSYDSRFWGTIDEKNVLGRAVTLW</sequence>
<geneLocation type="plasmid" evidence="5 6">
    <name>pK520-KPC</name>
</geneLocation>
<dbReference type="InterPro" id="IPR000223">
    <property type="entry name" value="Pept_S26A_signal_pept_1"/>
</dbReference>
<organism evidence="5 6">
    <name type="scientific">Aeromonas allosaccharophila</name>
    <dbReference type="NCBI Taxonomy" id="656"/>
    <lineage>
        <taxon>Bacteria</taxon>
        <taxon>Pseudomonadati</taxon>
        <taxon>Pseudomonadota</taxon>
        <taxon>Gammaproteobacteria</taxon>
        <taxon>Aeromonadales</taxon>
        <taxon>Aeromonadaceae</taxon>
        <taxon>Aeromonas</taxon>
    </lineage>
</organism>
<evidence type="ECO:0000313" key="5">
    <source>
        <dbReference type="EMBL" id="WED78988.1"/>
    </source>
</evidence>
<evidence type="ECO:0000313" key="6">
    <source>
        <dbReference type="Proteomes" id="UP001213721"/>
    </source>
</evidence>
<evidence type="ECO:0000256" key="2">
    <source>
        <dbReference type="ARBA" id="ARBA00019232"/>
    </source>
</evidence>
<feature type="transmembrane region" description="Helical" evidence="3">
    <location>
        <begin position="12"/>
        <end position="34"/>
    </location>
</feature>
<dbReference type="EC" id="3.4.21.89" evidence="3"/>
<dbReference type="NCBIfam" id="TIGR02227">
    <property type="entry name" value="sigpep_I_bact"/>
    <property type="match status" value="1"/>
</dbReference>
<proteinExistence type="inferred from homology"/>
<dbReference type="RefSeq" id="WP_160838637.1">
    <property type="nucleotide sequence ID" value="NZ_CP118989.1"/>
</dbReference>